<protein>
    <submittedName>
        <fullName evidence="1">Uncharacterized protein</fullName>
    </submittedName>
</protein>
<accession>M8CH94</accession>
<organism evidence="1">
    <name type="scientific">Aegilops tauschii</name>
    <name type="common">Tausch's goatgrass</name>
    <name type="synonym">Aegilops squarrosa</name>
    <dbReference type="NCBI Taxonomy" id="37682"/>
    <lineage>
        <taxon>Eukaryota</taxon>
        <taxon>Viridiplantae</taxon>
        <taxon>Streptophyta</taxon>
        <taxon>Embryophyta</taxon>
        <taxon>Tracheophyta</taxon>
        <taxon>Spermatophyta</taxon>
        <taxon>Magnoliopsida</taxon>
        <taxon>Liliopsida</taxon>
        <taxon>Poales</taxon>
        <taxon>Poaceae</taxon>
        <taxon>BOP clade</taxon>
        <taxon>Pooideae</taxon>
        <taxon>Triticodae</taxon>
        <taxon>Triticeae</taxon>
        <taxon>Triticinae</taxon>
        <taxon>Aegilops</taxon>
    </lineage>
</organism>
<evidence type="ECO:0000313" key="1">
    <source>
        <dbReference type="EnsemblPlants" id="EMT22596"/>
    </source>
</evidence>
<sequence length="83" mass="9152">MLSELFINWAIYTNKANMESAMEQEVPEGEEPKSDVAVVADLFSLKNGSPADSLTGCVVLIGAILCYWLLVHNMDMCHLMNMG</sequence>
<dbReference type="AlphaFoldDB" id="M8CH94"/>
<proteinExistence type="predicted"/>
<dbReference type="EnsemblPlants" id="EMT22596">
    <property type="protein sequence ID" value="EMT22596"/>
    <property type="gene ID" value="F775_24034"/>
</dbReference>
<name>M8CH94_AEGTA</name>
<reference evidence="1" key="1">
    <citation type="submission" date="2015-06" db="UniProtKB">
        <authorList>
            <consortium name="EnsemblPlants"/>
        </authorList>
    </citation>
    <scope>IDENTIFICATION</scope>
</reference>